<evidence type="ECO:0000256" key="7">
    <source>
        <dbReference type="ARBA" id="ARBA00023244"/>
    </source>
</evidence>
<dbReference type="Proteomes" id="UP000886889">
    <property type="component" value="Unassembled WGS sequence"/>
</dbReference>
<dbReference type="InterPro" id="IPR015421">
    <property type="entry name" value="PyrdxlP-dep_Trfase_major"/>
</dbReference>
<dbReference type="PROSITE" id="PS00600">
    <property type="entry name" value="AA_TRANSFER_CLASS_3"/>
    <property type="match status" value="1"/>
</dbReference>
<dbReference type="PANTHER" id="PTHR43713">
    <property type="entry name" value="GLUTAMATE-1-SEMIALDEHYDE 2,1-AMINOMUTASE"/>
    <property type="match status" value="1"/>
</dbReference>
<dbReference type="SUPFAM" id="SSF53383">
    <property type="entry name" value="PLP-dependent transferases"/>
    <property type="match status" value="1"/>
</dbReference>
<dbReference type="InterPro" id="IPR005814">
    <property type="entry name" value="Aminotrans_3"/>
</dbReference>
<evidence type="ECO:0000256" key="8">
    <source>
        <dbReference type="HAMAP-Rule" id="MF_00375"/>
    </source>
</evidence>
<dbReference type="PANTHER" id="PTHR43713:SF3">
    <property type="entry name" value="GLUTAMATE-1-SEMIALDEHYDE 2,1-AMINOMUTASE 1, CHLOROPLASTIC-RELATED"/>
    <property type="match status" value="1"/>
</dbReference>
<evidence type="ECO:0000256" key="3">
    <source>
        <dbReference type="ARBA" id="ARBA00004819"/>
    </source>
</evidence>
<dbReference type="AlphaFoldDB" id="A0A9D1NXH1"/>
<reference evidence="9" key="2">
    <citation type="journal article" date="2021" name="PeerJ">
        <title>Extensive microbial diversity within the chicken gut microbiome revealed by metagenomics and culture.</title>
        <authorList>
            <person name="Gilroy R."/>
            <person name="Ravi A."/>
            <person name="Getino M."/>
            <person name="Pursley I."/>
            <person name="Horton D.L."/>
            <person name="Alikhan N.F."/>
            <person name="Baker D."/>
            <person name="Gharbi K."/>
            <person name="Hall N."/>
            <person name="Watson M."/>
            <person name="Adriaenssens E.M."/>
            <person name="Foster-Nyarko E."/>
            <person name="Jarju S."/>
            <person name="Secka A."/>
            <person name="Antonio M."/>
            <person name="Oren A."/>
            <person name="Chaudhuri R.R."/>
            <person name="La Ragione R."/>
            <person name="Hildebrand F."/>
            <person name="Pallen M.J."/>
        </authorList>
    </citation>
    <scope>NUCLEOTIDE SEQUENCE</scope>
    <source>
        <strain evidence="9">ChiBcec6-7307</strain>
    </source>
</reference>
<dbReference type="NCBIfam" id="TIGR00713">
    <property type="entry name" value="hemL"/>
    <property type="match status" value="1"/>
</dbReference>
<dbReference type="Gene3D" id="3.90.1150.10">
    <property type="entry name" value="Aspartate Aminotransferase, domain 1"/>
    <property type="match status" value="1"/>
</dbReference>
<dbReference type="InterPro" id="IPR049704">
    <property type="entry name" value="Aminotrans_3_PPA_site"/>
</dbReference>
<dbReference type="Gene3D" id="3.40.640.10">
    <property type="entry name" value="Type I PLP-dependent aspartate aminotransferase-like (Major domain)"/>
    <property type="match status" value="1"/>
</dbReference>
<keyword evidence="6 8" id="KW-0413">Isomerase</keyword>
<feature type="modified residue" description="N6-(pyridoxal phosphate)lysine" evidence="8">
    <location>
        <position position="265"/>
    </location>
</feature>
<evidence type="ECO:0000256" key="4">
    <source>
        <dbReference type="ARBA" id="ARBA00008981"/>
    </source>
</evidence>
<comment type="caution">
    <text evidence="9">The sequence shown here is derived from an EMBL/GenBank/DDBJ whole genome shotgun (WGS) entry which is preliminary data.</text>
</comment>
<dbReference type="InterPro" id="IPR015424">
    <property type="entry name" value="PyrdxlP-dep_Trfase"/>
</dbReference>
<comment type="catalytic activity">
    <reaction evidence="1 8">
        <text>(S)-4-amino-5-oxopentanoate = 5-aminolevulinate</text>
        <dbReference type="Rhea" id="RHEA:14265"/>
        <dbReference type="ChEBI" id="CHEBI:57501"/>
        <dbReference type="ChEBI" id="CHEBI:356416"/>
        <dbReference type="EC" id="5.4.3.8"/>
    </reaction>
</comment>
<dbReference type="GO" id="GO:0042286">
    <property type="term" value="F:glutamate-1-semialdehyde 2,1-aminomutase activity"/>
    <property type="evidence" value="ECO:0007669"/>
    <property type="project" value="UniProtKB-UniRule"/>
</dbReference>
<keyword evidence="7 8" id="KW-0627">Porphyrin biosynthesis</keyword>
<reference evidence="9" key="1">
    <citation type="submission" date="2020-10" db="EMBL/GenBank/DDBJ databases">
        <authorList>
            <person name="Gilroy R."/>
        </authorList>
    </citation>
    <scope>NUCLEOTIDE SEQUENCE</scope>
    <source>
        <strain evidence="9">ChiBcec6-7307</strain>
    </source>
</reference>
<dbReference type="InterPro" id="IPR004639">
    <property type="entry name" value="4pyrrol_synth_GluAld_NH2Trfase"/>
</dbReference>
<comment type="pathway">
    <text evidence="3">Porphyrin-containing compound metabolism; protoporphyrin-IX biosynthesis; 5-aminolevulinate from L-glutamyl-tRNA(Glu): step 2/2.</text>
</comment>
<gene>
    <name evidence="8 9" type="primary">hemL</name>
    <name evidence="9" type="ORF">IAC80_02865</name>
</gene>
<dbReference type="NCBIfam" id="NF000818">
    <property type="entry name" value="PRK00062.1"/>
    <property type="match status" value="1"/>
</dbReference>
<comment type="subunit">
    <text evidence="8">Homodimer.</text>
</comment>
<dbReference type="GO" id="GO:0006782">
    <property type="term" value="P:protoporphyrinogen IX biosynthetic process"/>
    <property type="evidence" value="ECO:0007669"/>
    <property type="project" value="UniProtKB-UniRule"/>
</dbReference>
<dbReference type="InterPro" id="IPR015422">
    <property type="entry name" value="PyrdxlP-dep_Trfase_small"/>
</dbReference>
<dbReference type="FunFam" id="3.40.640.10:FF:000021">
    <property type="entry name" value="Glutamate-1-semialdehyde 2,1-aminomutase"/>
    <property type="match status" value="1"/>
</dbReference>
<dbReference type="EMBL" id="DVOS01000030">
    <property type="protein sequence ID" value="HIV22863.1"/>
    <property type="molecule type" value="Genomic_DNA"/>
</dbReference>
<evidence type="ECO:0000256" key="6">
    <source>
        <dbReference type="ARBA" id="ARBA00023235"/>
    </source>
</evidence>
<evidence type="ECO:0000256" key="2">
    <source>
        <dbReference type="ARBA" id="ARBA00001933"/>
    </source>
</evidence>
<dbReference type="CDD" id="cd00610">
    <property type="entry name" value="OAT_like"/>
    <property type="match status" value="1"/>
</dbReference>
<comment type="subcellular location">
    <subcellularLocation>
        <location evidence="8">Cytoplasm</location>
    </subcellularLocation>
</comment>
<dbReference type="GO" id="GO:0030170">
    <property type="term" value="F:pyridoxal phosphate binding"/>
    <property type="evidence" value="ECO:0007669"/>
    <property type="project" value="InterPro"/>
</dbReference>
<proteinExistence type="inferred from homology"/>
<protein>
    <recommendedName>
        <fullName evidence="8">Glutamate-1-semialdehyde 2,1-aminomutase</fullName>
        <shortName evidence="8">GSA</shortName>
        <ecNumber evidence="8">5.4.3.8</ecNumber>
    </recommendedName>
    <alternativeName>
        <fullName evidence="8">Glutamate-1-semialdehyde aminotransferase</fullName>
        <shortName evidence="8">GSA-AT</shortName>
    </alternativeName>
</protein>
<evidence type="ECO:0000313" key="10">
    <source>
        <dbReference type="Proteomes" id="UP000886889"/>
    </source>
</evidence>
<dbReference type="EC" id="5.4.3.8" evidence="8"/>
<dbReference type="GO" id="GO:0005737">
    <property type="term" value="C:cytoplasm"/>
    <property type="evidence" value="ECO:0007669"/>
    <property type="project" value="UniProtKB-SubCell"/>
</dbReference>
<organism evidence="9 10">
    <name type="scientific">Candidatus Merdiplasma excrementigallinarum</name>
    <dbReference type="NCBI Taxonomy" id="2840864"/>
    <lineage>
        <taxon>Bacteria</taxon>
        <taxon>Bacillati</taxon>
        <taxon>Bacillota</taxon>
        <taxon>Clostridia</taxon>
        <taxon>Lachnospirales</taxon>
        <taxon>Lachnospiraceae</taxon>
        <taxon>Lachnospiraceae incertae sedis</taxon>
        <taxon>Candidatus Merdiplasma</taxon>
    </lineage>
</organism>
<evidence type="ECO:0000256" key="1">
    <source>
        <dbReference type="ARBA" id="ARBA00001579"/>
    </source>
</evidence>
<dbReference type="HAMAP" id="MF_00375">
    <property type="entry name" value="HemL_aminotrans_3"/>
    <property type="match status" value="1"/>
</dbReference>
<comment type="cofactor">
    <cofactor evidence="2 8">
        <name>pyridoxal 5'-phosphate</name>
        <dbReference type="ChEBI" id="CHEBI:597326"/>
    </cofactor>
</comment>
<dbReference type="GO" id="GO:0008483">
    <property type="term" value="F:transaminase activity"/>
    <property type="evidence" value="ECO:0007669"/>
    <property type="project" value="InterPro"/>
</dbReference>
<evidence type="ECO:0000313" key="9">
    <source>
        <dbReference type="EMBL" id="HIV22863.1"/>
    </source>
</evidence>
<name>A0A9D1NXH1_9FIRM</name>
<keyword evidence="8" id="KW-0963">Cytoplasm</keyword>
<evidence type="ECO:0000256" key="5">
    <source>
        <dbReference type="ARBA" id="ARBA00022898"/>
    </source>
</evidence>
<sequence>MTRSEELFERARKCIPGGVNSPVRAFGSVGETPRFITKADGAWMFDEDGNEYLDFVGSWGPMILGHNQPDVRKAVEEAVKEGLSFGAATRREVEMAELICRMVPSIEMVRMVNSGTEAVMSAVRTARGYTGRNKIVKFTGCYHGHSDAMLVKAGSGVMTQGIPDSAGVPAGCTEDTLSAVYNDLGSVEALFDANRDQIAAVIVEPVGANMGVVPPEKGFLEGLRSLCTKNGALLIFDEVITGFRLGPDGAQGYFGVTPDLTTFGKIIGGGMPVGAYGGSRQIMSMVAPAGPVYQAGTLSGNPVAMAAGMAQLTILKEHPDIYKKLNETGDWFFAEVKTILREAGLPWQVNHVGSLGSIFFTPEPVKDYASAKTSDVMKYGEYFRYMLSHGIYLAPAQFEAMFLSAAHTREDLENTLDVLRAFARQKKKL</sequence>
<dbReference type="Pfam" id="PF00202">
    <property type="entry name" value="Aminotran_3"/>
    <property type="match status" value="1"/>
</dbReference>
<keyword evidence="5 8" id="KW-0663">Pyridoxal phosphate</keyword>
<accession>A0A9D1NXH1</accession>
<comment type="similarity">
    <text evidence="4 8">Belongs to the class-III pyridoxal-phosphate-dependent aminotransferase family. HemL subfamily.</text>
</comment>